<dbReference type="OrthoDB" id="5215647at2759"/>
<dbReference type="Proteomes" id="UP000635477">
    <property type="component" value="Unassembled WGS sequence"/>
</dbReference>
<feature type="compositionally biased region" description="Polar residues" evidence="1">
    <location>
        <begin position="94"/>
        <end position="125"/>
    </location>
</feature>
<organism evidence="3 4">
    <name type="scientific">Fusarium zealandicum</name>
    <dbReference type="NCBI Taxonomy" id="1053134"/>
    <lineage>
        <taxon>Eukaryota</taxon>
        <taxon>Fungi</taxon>
        <taxon>Dikarya</taxon>
        <taxon>Ascomycota</taxon>
        <taxon>Pezizomycotina</taxon>
        <taxon>Sordariomycetes</taxon>
        <taxon>Hypocreomycetidae</taxon>
        <taxon>Hypocreales</taxon>
        <taxon>Nectriaceae</taxon>
        <taxon>Fusarium</taxon>
        <taxon>Fusarium staphyleae species complex</taxon>
    </lineage>
</organism>
<keyword evidence="2" id="KW-0472">Membrane</keyword>
<accession>A0A8H4TZP5</accession>
<keyword evidence="4" id="KW-1185">Reference proteome</keyword>
<protein>
    <submittedName>
        <fullName evidence="3">Uncharacterized protein</fullName>
    </submittedName>
</protein>
<name>A0A8H4TZP5_9HYPO</name>
<evidence type="ECO:0000313" key="3">
    <source>
        <dbReference type="EMBL" id="KAF4966863.1"/>
    </source>
</evidence>
<dbReference type="AlphaFoldDB" id="A0A8H4TZP5"/>
<dbReference type="EMBL" id="JABEYC010001270">
    <property type="protein sequence ID" value="KAF4966863.1"/>
    <property type="molecule type" value="Genomic_DNA"/>
</dbReference>
<reference evidence="3" key="1">
    <citation type="journal article" date="2020" name="BMC Genomics">
        <title>Correction to: Identification and distribution of gene clusters required for synthesis of sphingolipid metabolism inhibitors in diverse species of the filamentous fungus Fusarium.</title>
        <authorList>
            <person name="Kim H.S."/>
            <person name="Lohmar J.M."/>
            <person name="Busman M."/>
            <person name="Brown D.W."/>
            <person name="Naumann T.A."/>
            <person name="Divon H.H."/>
            <person name="Lysoe E."/>
            <person name="Uhlig S."/>
            <person name="Proctor R.H."/>
        </authorList>
    </citation>
    <scope>NUCLEOTIDE SEQUENCE</scope>
    <source>
        <strain evidence="3">NRRL 22465</strain>
    </source>
</reference>
<evidence type="ECO:0000256" key="2">
    <source>
        <dbReference type="SAM" id="Phobius"/>
    </source>
</evidence>
<feature type="compositionally biased region" description="Polar residues" evidence="1">
    <location>
        <begin position="134"/>
        <end position="149"/>
    </location>
</feature>
<feature type="region of interest" description="Disordered" evidence="1">
    <location>
        <begin position="1"/>
        <end position="162"/>
    </location>
</feature>
<sequence length="375" mass="42403">MSEFRKPKSPLRAMDPQPMRTPSPPSARGPERTKSYPGPESQQYGSQSQKYGPEQQYGSQSQKKYGPEQQYGPQSQKYGPDPQQYGSKPYNPQDYASQSYNPQTYGPQDYGSQNYPSQNYDQAYNPQDYPPVSGPQTGAQAQAGPSNNLPVRPVSGPYLPDHAGAMATMSNAQMAPTMAPTTLQDLQALKTNCQFGLREFLSLQRQRRSGDSPMSAYDLDTRIRTQSTVILSDLRTLQSEVRGIGKEAESHRWRRWIIGGAIATFIPFIRRFWRRNDDDVESGASANDTEYAFRKSKGLLEHIKSAILGRGRFAKLAFVVFAVLFVFSNEVSVRVARTTQKRLKKLCARIEQGDSDFDDKDMKVLEGWRWRILLW</sequence>
<evidence type="ECO:0000256" key="1">
    <source>
        <dbReference type="SAM" id="MobiDB-lite"/>
    </source>
</evidence>
<proteinExistence type="predicted"/>
<keyword evidence="2" id="KW-1133">Transmembrane helix</keyword>
<feature type="transmembrane region" description="Helical" evidence="2">
    <location>
        <begin position="316"/>
        <end position="336"/>
    </location>
</feature>
<reference evidence="3" key="2">
    <citation type="submission" date="2020-05" db="EMBL/GenBank/DDBJ databases">
        <authorList>
            <person name="Kim H.-S."/>
            <person name="Proctor R.H."/>
            <person name="Brown D.W."/>
        </authorList>
    </citation>
    <scope>NUCLEOTIDE SEQUENCE</scope>
    <source>
        <strain evidence="3">NRRL 22465</strain>
    </source>
</reference>
<keyword evidence="2" id="KW-0812">Transmembrane</keyword>
<feature type="compositionally biased region" description="Low complexity" evidence="1">
    <location>
        <begin position="41"/>
        <end position="52"/>
    </location>
</feature>
<comment type="caution">
    <text evidence="3">The sequence shown here is derived from an EMBL/GenBank/DDBJ whole genome shotgun (WGS) entry which is preliminary data.</text>
</comment>
<gene>
    <name evidence="3" type="ORF">FZEAL_10602</name>
</gene>
<evidence type="ECO:0000313" key="4">
    <source>
        <dbReference type="Proteomes" id="UP000635477"/>
    </source>
</evidence>